<comment type="caution">
    <text evidence="1">The sequence shown here is derived from an EMBL/GenBank/DDBJ whole genome shotgun (WGS) entry which is preliminary data.</text>
</comment>
<gene>
    <name evidence="1" type="ORF">Tco_1016194</name>
</gene>
<dbReference type="CDD" id="cd00303">
    <property type="entry name" value="retropepsin_like"/>
    <property type="match status" value="1"/>
</dbReference>
<dbReference type="InterPro" id="IPR021109">
    <property type="entry name" value="Peptidase_aspartic_dom_sf"/>
</dbReference>
<evidence type="ECO:0008006" key="3">
    <source>
        <dbReference type="Google" id="ProtNLM"/>
    </source>
</evidence>
<evidence type="ECO:0000313" key="1">
    <source>
        <dbReference type="EMBL" id="GJT64714.1"/>
    </source>
</evidence>
<dbReference type="PANTHER" id="PTHR33067">
    <property type="entry name" value="RNA-DIRECTED DNA POLYMERASE-RELATED"/>
    <property type="match status" value="1"/>
</dbReference>
<proteinExistence type="predicted"/>
<organism evidence="1 2">
    <name type="scientific">Tanacetum coccineum</name>
    <dbReference type="NCBI Taxonomy" id="301880"/>
    <lineage>
        <taxon>Eukaryota</taxon>
        <taxon>Viridiplantae</taxon>
        <taxon>Streptophyta</taxon>
        <taxon>Embryophyta</taxon>
        <taxon>Tracheophyta</taxon>
        <taxon>Spermatophyta</taxon>
        <taxon>Magnoliopsida</taxon>
        <taxon>eudicotyledons</taxon>
        <taxon>Gunneridae</taxon>
        <taxon>Pentapetalae</taxon>
        <taxon>asterids</taxon>
        <taxon>campanulids</taxon>
        <taxon>Asterales</taxon>
        <taxon>Asteraceae</taxon>
        <taxon>Asteroideae</taxon>
        <taxon>Anthemideae</taxon>
        <taxon>Anthemidinae</taxon>
        <taxon>Tanacetum</taxon>
    </lineage>
</organism>
<accession>A0ABQ5FNZ8</accession>
<protein>
    <recommendedName>
        <fullName evidence="3">Retrotransposon gag domain-containing protein</fullName>
    </recommendedName>
</protein>
<name>A0ABQ5FNZ8_9ASTR</name>
<dbReference type="Proteomes" id="UP001151760">
    <property type="component" value="Unassembled WGS sequence"/>
</dbReference>
<sequence>MTRSSTKELIEPYNEPERVLQSLRKLFKTTSFDHSSSPKFELFSDYAEHVKEEIAKTMTEPYMEEYMTKTQEDYGSGIARPKFDKDAKFELKGQFLKELRDKTFSGSEMRMQMSTLKEFLRFKYCPPSRTAKRMEEINNFQQEPDETLYQAWERFKELLLRSPQHYLTNMQEADDAKKAIQEMADYSQKWHNGASTKNKSNNTSDGLAAIQAQLNNLGTKIKKEEGKTSEEAYYTQFGVPFLNAGRYRVAAPGIYQRDNGNPSYQERRQTMKESLSKFMAESSKRHDENSSLIKEYQASTDAAIKNQGASIKALEIQIRQMNKSIKFSRASIPFLGRLKEYDEKEMLKGLKKLQVNSTEFATSLKRLIKEKTRIKEEIKAIMNEHYSVIIKDGLPLIEKGPGSFSLPCKISDMCFDEALANLGASVSVMPYSTFTKLGLGKLASTKLTIELADKTIKHPKGIAENVLVGIDKFAFPVDFIVLDMPEDIKIPLILRRPFLSTAHD</sequence>
<dbReference type="Gene3D" id="2.40.70.10">
    <property type="entry name" value="Acid Proteases"/>
    <property type="match status" value="1"/>
</dbReference>
<dbReference type="PANTHER" id="PTHR33067:SF9">
    <property type="entry name" value="RNA-DIRECTED DNA POLYMERASE"/>
    <property type="match status" value="1"/>
</dbReference>
<keyword evidence="2" id="KW-1185">Reference proteome</keyword>
<dbReference type="EMBL" id="BQNB010017569">
    <property type="protein sequence ID" value="GJT64714.1"/>
    <property type="molecule type" value="Genomic_DNA"/>
</dbReference>
<reference evidence="1" key="1">
    <citation type="journal article" date="2022" name="Int. J. Mol. Sci.">
        <title>Draft Genome of Tanacetum Coccineum: Genomic Comparison of Closely Related Tanacetum-Family Plants.</title>
        <authorList>
            <person name="Yamashiro T."/>
            <person name="Shiraishi A."/>
            <person name="Nakayama K."/>
            <person name="Satake H."/>
        </authorList>
    </citation>
    <scope>NUCLEOTIDE SEQUENCE</scope>
</reference>
<evidence type="ECO:0000313" key="2">
    <source>
        <dbReference type="Proteomes" id="UP001151760"/>
    </source>
</evidence>
<reference evidence="1" key="2">
    <citation type="submission" date="2022-01" db="EMBL/GenBank/DDBJ databases">
        <authorList>
            <person name="Yamashiro T."/>
            <person name="Shiraishi A."/>
            <person name="Satake H."/>
            <person name="Nakayama K."/>
        </authorList>
    </citation>
    <scope>NUCLEOTIDE SEQUENCE</scope>
</reference>